<dbReference type="SMART" id="SM00826">
    <property type="entry name" value="PKS_DH"/>
    <property type="match status" value="1"/>
</dbReference>
<dbReference type="Gene3D" id="3.40.47.10">
    <property type="match status" value="3"/>
</dbReference>
<comment type="pathway">
    <text evidence="2">Antibiotic biosynthesis.</text>
</comment>
<dbReference type="SMART" id="SM00822">
    <property type="entry name" value="PKS_KR"/>
    <property type="match status" value="2"/>
</dbReference>
<dbReference type="Proteomes" id="UP001604335">
    <property type="component" value="Unassembled WGS sequence"/>
</dbReference>
<dbReference type="SMART" id="SM01294">
    <property type="entry name" value="PKS_PP_betabranch"/>
    <property type="match status" value="2"/>
</dbReference>
<evidence type="ECO:0000256" key="7">
    <source>
        <dbReference type="ARBA" id="ARBA00022737"/>
    </source>
</evidence>
<feature type="region of interest" description="Disordered" evidence="12">
    <location>
        <begin position="2556"/>
        <end position="2631"/>
    </location>
</feature>
<dbReference type="SMART" id="SM00825">
    <property type="entry name" value="PKS_KS"/>
    <property type="match status" value="3"/>
</dbReference>
<evidence type="ECO:0000256" key="11">
    <source>
        <dbReference type="PROSITE-ProRule" id="PRU01363"/>
    </source>
</evidence>
<dbReference type="SUPFAM" id="SSF50129">
    <property type="entry name" value="GroES-like"/>
    <property type="match status" value="1"/>
</dbReference>
<keyword evidence="17" id="KW-1185">Reference proteome</keyword>
<dbReference type="InterPro" id="IPR049551">
    <property type="entry name" value="PKS_DH_C"/>
</dbReference>
<sequence>MPLSLLRNLDSYEPSDAWPHRIAELQELGLQLGEFYQGQGALWRTEEWLVTRWQLSSLAEGYGHSFLLHPAWLTAAMLMPVGEGAMGRRGIPLVSAVASCRVWLPGVAIDYAAIPLPWSQDRFDLLLLAADGRLVASLGGCALSWVQDGADFLGRSGLAAGPGLDRLSGSLGAGLSRSVTLTSADSMLRDHQVRSLGVVPGGYFLTMLLAAGAAGVPATSRSQWRDVRFLAPAVVDRDPLTVMLQTGGQGAEGEIFQIVDSAGQVFCRATYGSAKSAQAPALLEQAPELTAQTMAAATVYDAIALRQFFLGRGLDYGFSCQCLTQVTVLQDWAWGEVRETGGEDWAIVDAAFQVAATLLANGASPVGALPKPVDSLDSHAPQREPKPEPPLEPLFVPYGIDACWLDGSLVDVRRIGVRCTHRRSRGGQFDLMGLDRHGHRVFLIQGGRLQTAQWQPSQGQQPAVPEPAQPDREPPPEPIDQEPLRWFQPQWQPCPAPNLASGTVLEEAGWGLLCSAQGPVPAVIREAVILAHRGQVLEQWPDRPDSAPTITTVWYWPAIGEEGPILLWRFLKTLQERFPSPTPLALRVITTGAAAVEPTETPQPDAAAIVGLLNSLAAESPHWQVGHVDVNETWLANGQASSLLAALMVNLSATSQRCELALRSSGLYRRDLVAIPAPPTPATPSPLPLRPGGVYVIAGGAGGIGAALAQRWAAKIPGLRLVLLGRRPLDAAIQELLQALTTAGATATYEAVDITDVAAIESLFATLRSRFGAIHGVIHSALVLRDGLLAQMSEADFQVAFGVKAAGIRALAQATVLDRLDFFACFSSLNSFLGNAGQGNYVAGCAYQDAYMTQMQRQRPAVHWVVCNWGYWGESGRVTAPMYRKRLQRMGIGAIGTEEGLAAFEQLLASDATQVAIFRGTDALCDRLGCVARSPEASESDPIAPGRSSPAEVTTAAAIEAFLQGFAALDQLAIAGLRQIATRLPAQAVIPSLQRLYEHLGTLPPTAWEAQDPAAQSYRLRQQAQQAPGVDPWLALLDRCLQHYESVLRGEAIAPEVLFPGGSSALVEAVYQGNPPADHFSYQMATRIQQRMQQQDGPLRVLEVGAGTGASTTAILRQLQGQTDRLDYWFTDISPTLVRSAAKRLGPTYPPLQFHTLDLEQPIDPDLLNAFDVVAATNVIHATRNIHHSLTQLGQLLRPGGLLLLNELTQSSPVLTATFGLMPGWWLFADETERIAGSPLLTADRWQLYLTATGFGAVEISELPANPVYGQALLSAEKSPSALPTSPPVTMAAPPAPDRPEIVSALSSPIAPSTANPITQPTVNIGDLEVQIRGLVADCLEVAPEEIEAEGRFADYGLDSISAVDLIRSVNQTFGLELRTTVLFDYPTARSLAQHLQTLPNLQAPLESVPAAVAPPSLAIPNPLAAPVASVSPAAPALPSLDGLETQVRGLVADCLEIAPEEIEAEGRFADYGLDSISAVDLIRSVNQAFGLELRTTVLFDYPTVRSLAQHLQTLLPALLPMVVAPTADPVASQSNFTQSNFTQSDFTQPNPETRPAAGSPIAPPSPDNSPPVNVPSPTPARSRAARSTAAAIPEVDFSSLTFPRAVWLTQPGSVAQVQWRSQPITPPAADQVQIAVRAAALNFGDLLCIKGLYPTMPPYPMTPGFEVSGEIIALGANVQNFQVGDEVIALLGESLGGLAEIVNADAVLAVRKPATVSHETAAAFPVTWLTAHQAIERARLQPGERILIQTAAGATGLHAVRMALAIGAEVFATAGSAHKLDYLRQVGVHHAIAYRDLDFQTEVMRLSEGRGVDVVINTLAGDAIPKGLRCLAPGGRYVELAMTAWKTSAALDLSTLVDNQSVLSLDLRRWFLRRSPEVPLALEEMAQALAQGAGEGMVDRTFSLAEVRSALAYLESRQSIGKVVITMPSPPDPSARNLRRGSGSAALEGVMEGGDRAADRAMPEPIAIVGMSGRFPDAPTLNDFWQNLQRGVGSCGAVPPDRWDPEALATQTGDPDYHHYCRFGAFLDRIHDWDPLFFRITGAEAQLMSPEQRLFLTEAWQALEDAGIPDRQLNGSDCGIFVAAGAGDYSRWLEQGGVNPDGHVLIGNNVAILGARLAYFLNLQGPCLTVNTACSSSLVAIDLACQSLRSGRCQTAIAGGTFIMHTPQFHLLCGKAGMLSPSGQLRAFAAGADGFVPGEGIAVVVLKRLRDALAEGDRIHGVIRSISVNQDGLSNGITAPNSQSQSALQRRVYAEADIDPATITYVEAHGTGTALGDPIEFEAITRVFREKTEANEFCALGSVKTNIGHTVYTAGLAGLLKVLLAFKHQQIPPSLNFETPNLDICLADSPFYVNRELLPWQPPAGIPRRATVSSFGFSGTNCHLVLDEPPAVNSARLNPTGHAPIAELFVVSAKSEAALQRRCQDLANFLTANPQLSLRRLAANLATRRSHFRYRVAWVADQPATLQTYLLAQTTAPCAEVEPSAAPIAAASLLAGAAIATGAGRWQVLESLGELYRAGHDLDWERLYSKAVAYPLDLPAYPWLPVRCSPQFAQASSLPGASGAEDGARDQSADRPVDPPVDPPIDPAAHQSADRPVDPPIDPAAHQAVDRPVDPPIDPAAHQAVDRPSPEQDAAYIAALAQVRQLLATTLAIPPDRLTRFEPWNRFGLDSLLIKKLNARLSQTFGPVPPSLFFERRNLHELTLFLQQTYPASFAESVAWPELPDLTGSSELPKNQDPPNPPPATPGMGTHTNGVHEANGVPLNGLPETNGTQANGIHETNGTHAKAIASTEPNPQAEPASRSLEIAVIGMAGRYPGAPTLQTFWQQLAAGQEALQEVPPDRWNHDLIYDPNPHNPTTSYTRWGSFLDQVDRFDALFFGISPKEAEVMDPQERLFLEVCWHALEDAAYAPSRLMDSQGQGPKGGVFAGVTWGSYQLLAAEAWAQGRVVSAGPSHWGVANRVSHVLNWHGPSLTVDTACSSSLVAVHLACEAIRRGECDLALAGGVNLYLHPSKFVAMSQQQFASRDGRCHSFGAGGDGYGAGEGVGAVVLKPLAQARADGDRIYGIIQGSSVTHGGRTHGYTVPNPVAQSAAIAQALDQSGFAPETVSYIEAHGTGTELGDPVEMAALSRVLGGNRPNPCAIGSVKSNIGHLESAAGIAGLIKVLLQMQHGQLVPSLHADPPNPAIAFAEMGFRVQRQLAPWVPVAGVRRAGVSSFGAGGVNAHLLLESVTDAQDQPSGPVPTAQTAQVLIPLSAANPDRLRVLVADLEADLAAHPDRPLRAIAATLQRGREPLGTRLAVVTQSVEQLRQSLRSWLAGQPDRWTFSGQLPSQRIQAPPALMHDRCSVTQTLLEQGDWLAVAPRWVDGNEVSWPAVGEIISLPGYPFAPERHWLSAGEPMRRPQRPELPAVEGVVLAQRVWRNDVDVNDVDVHDVDALGIAGRGAIVPSEPITLVLSCPEGQAAAWAQTLRHRYPAATVIQNPAPSQPLPPGPLQGWYVGSGDETESLLGLLRFSQTFSQGLIDDRPLTLVAIAPNPTAAMQAAFLRTLVAEYPHWAAVSLAIAELPTEPALAWPLEVPLPWPHPGQARELALRNGCWQECRLVEIALDPSAPSDGRSPGPGWRKGGVYLITGGFGGLGQLLARHLAREFQARVILLGRHRLDRERVRFIQEIQSLGGEAIYLSADLTCSESLGEALRRARQRFGPLQGVIHGAGVLADQAIALKDETSFRQVLAPKVTGTRRLAAATATDPLDFFLLFSSLASVLGNPGQGDYAAANAFLNEFAAQDPRCWVIGLPLWQDGGMRIPAEHLHHLRQTTGLAPMPTEAGLALLTDWLAAGPAALVAAWGDRALLRRFLGLESQPKLQPKLPSALQSTARSGLASNPQPTQTPNHAPNHGWRSHPAAAQESLQTELRTLFGRELKIAPERLDPEAGLDIYGLDSVAVRRLTAQLETRFGPLPKTLLFHHRTLRSLAEHLQARSPQPAITPVATNANPDPLPLAAAPVDREATPEPIAIIGCHGRFPGAETLDDLWTLLVQGGEAITDVPPDRWDHSLFYDPQPGKLGKTYARWGGFLDQVDQFDPLFFGITPKDAELMDPQERLFLESAWLALENAGYRPDTLDSDDPDRPHATGVFAGVTWGSYHLLALDAWRAGLPSFPNSSFWSVANRVSYTLNLQGPSMPVDTACSASLSAIHLACESLRRGECQLAIAGGVNLYLHPVKYVQMAHLRFASTDGKCRSFGAGGDGYVPGEGVGTVILKPLAAALRDRDPIQAVIRGSAMNHGGKTNGYTVPNPQAQAQVVRLALERAQLDAHHLSYLEAHGTGTALGDPIEMDGLQLTFARDAQVQPGHCAIGSIKSNIGHLESAAGIAGLCKILLQLQHRQLVPSLHSDRPNPAIDLAHSPFRLQRTRSPWEGPSPRRAGLSSFGAGGSNAHLIVEEAPATVRSGSESPQSAPAELIILSARTPQLLRITAQNLANFLQNHPTVNLADVAFTLQVGRRPAAHRLAIVVDSIAQLQRALTAYGQGQTQDDGTTNRWLGEVQPGQPVPPPLTAADLADRSDLAALAQHWIQGGSVDWTALPRPVPPVRLALPGSPFDRRRCWIPLPATVAPSLAPEGLAPERLAPESLPVLPDMTNGEQAPAPDRAWGVSQIIDSHHPIAQEHQVSGRPTLPGSALLDLVAETIRQGNGATAWGTVGGFAEVTWMRRAEVPDQGLTLRVALTASTDRIRFTVENAQGIAYASGQALRAIERPPALPAEFADLLGAKGQPLPIQEFYEIFDQTGVAYGPNFRGVQQVEWLPGGTRAQLAIPLLAAPIFSPMAQRLDAVWQTVQAELQRQSDHHQLWLPFMVESVQWFGPWPAAGTVLVRSSPLGSASSIAADERALRRFHLALLDPQGQLVAIIRNFCVKAVKANSAVQPVQAVVPSALPPPSLERELLTVLAELAQGEQSLEETDRQLATLLSRAVKIEP</sequence>
<keyword evidence="10" id="KW-0012">Acyltransferase</keyword>
<dbReference type="SUPFAM" id="SSF47336">
    <property type="entry name" value="ACP-like"/>
    <property type="match status" value="4"/>
</dbReference>
<dbReference type="PROSITE" id="PS00606">
    <property type="entry name" value="KS3_1"/>
    <property type="match status" value="3"/>
</dbReference>
<comment type="caution">
    <text evidence="16">The sequence shown here is derived from an EMBL/GenBank/DDBJ whole genome shotgun (WGS) entry which is preliminary data.</text>
</comment>
<dbReference type="SUPFAM" id="SSF53901">
    <property type="entry name" value="Thiolase-like"/>
    <property type="match status" value="3"/>
</dbReference>
<dbReference type="InterPro" id="IPR013217">
    <property type="entry name" value="Methyltransf_12"/>
</dbReference>
<dbReference type="InterPro" id="IPR049900">
    <property type="entry name" value="PKS_mFAS_DH"/>
</dbReference>
<dbReference type="Gene3D" id="3.10.129.110">
    <property type="entry name" value="Polyketide synthase dehydratase"/>
    <property type="match status" value="3"/>
</dbReference>
<feature type="compositionally biased region" description="Polar residues" evidence="12">
    <location>
        <begin position="1541"/>
        <end position="1552"/>
    </location>
</feature>
<dbReference type="SUPFAM" id="SSF53335">
    <property type="entry name" value="S-adenosyl-L-methionine-dependent methyltransferases"/>
    <property type="match status" value="1"/>
</dbReference>
<dbReference type="InterPro" id="IPR054514">
    <property type="entry name" value="RhiE-like_linker"/>
</dbReference>
<dbReference type="Pfam" id="PF00107">
    <property type="entry name" value="ADH_zinc_N"/>
    <property type="match status" value="1"/>
</dbReference>
<feature type="domain" description="Ketosynthase family 3 (KS3)" evidence="14">
    <location>
        <begin position="2804"/>
        <end position="3230"/>
    </location>
</feature>
<dbReference type="Gene3D" id="1.10.1240.100">
    <property type="match status" value="3"/>
</dbReference>
<dbReference type="Pfam" id="PF22621">
    <property type="entry name" value="CurL-like_PKS_C"/>
    <property type="match status" value="1"/>
</dbReference>
<dbReference type="InterPro" id="IPR029063">
    <property type="entry name" value="SAM-dependent_MTases_sf"/>
</dbReference>
<evidence type="ECO:0000313" key="16">
    <source>
        <dbReference type="EMBL" id="MFG3817389.1"/>
    </source>
</evidence>
<feature type="active site" description="Proton donor; for dehydratase activity" evidence="11">
    <location>
        <position position="349"/>
    </location>
</feature>
<dbReference type="InterPro" id="IPR009081">
    <property type="entry name" value="PP-bd_ACP"/>
</dbReference>
<reference evidence="17" key="1">
    <citation type="journal article" date="2024" name="Algal Res.">
        <title>Biochemical, toxicological and genomic investigation of a high-biomass producing Limnothrix strain isolated from Italian shallow drinking water reservoir.</title>
        <authorList>
            <person name="Simonazzi M."/>
            <person name="Shishido T.K."/>
            <person name="Delbaje E."/>
            <person name="Wahlsten M."/>
            <person name="Fewer D.P."/>
            <person name="Sivonen K."/>
            <person name="Pezzolesi L."/>
            <person name="Pistocchi R."/>
        </authorList>
    </citation>
    <scope>NUCLEOTIDE SEQUENCE [LARGE SCALE GENOMIC DNA]</scope>
    <source>
        <strain evidence="17">LRLZ20PSL1</strain>
    </source>
</reference>
<dbReference type="Pfam" id="PF02801">
    <property type="entry name" value="Ketoacyl-synt_C"/>
    <property type="match status" value="3"/>
</dbReference>
<dbReference type="Pfam" id="PF14765">
    <property type="entry name" value="PS-DH"/>
    <property type="match status" value="1"/>
</dbReference>
<dbReference type="PANTHER" id="PTHR43775:SF37">
    <property type="entry name" value="SI:DKEY-61P9.11"/>
    <property type="match status" value="1"/>
</dbReference>
<feature type="active site" description="Proton acceptor; for dehydratase activity" evidence="11">
    <location>
        <position position="4664"/>
    </location>
</feature>
<feature type="compositionally biased region" description="Pro residues" evidence="12">
    <location>
        <begin position="2737"/>
        <end position="2746"/>
    </location>
</feature>
<dbReference type="PROSITE" id="PS00012">
    <property type="entry name" value="PHOSPHOPANTETHEINE"/>
    <property type="match status" value="2"/>
</dbReference>
<evidence type="ECO:0000259" key="13">
    <source>
        <dbReference type="PROSITE" id="PS50075"/>
    </source>
</evidence>
<dbReference type="PROSITE" id="PS52019">
    <property type="entry name" value="PKS_MFAS_DH"/>
    <property type="match status" value="2"/>
</dbReference>
<keyword evidence="5" id="KW-0597">Phosphoprotein</keyword>
<dbReference type="InterPro" id="IPR032821">
    <property type="entry name" value="PKS_assoc"/>
</dbReference>
<dbReference type="PROSITE" id="PS52004">
    <property type="entry name" value="KS3_2"/>
    <property type="match status" value="3"/>
</dbReference>
<feature type="region of interest" description="Disordered" evidence="12">
    <location>
        <begin position="2726"/>
        <end position="2769"/>
    </location>
</feature>
<keyword evidence="3" id="KW-0596">Phosphopantetheine</keyword>
<feature type="compositionally biased region" description="Polar residues" evidence="12">
    <location>
        <begin position="451"/>
        <end position="461"/>
    </location>
</feature>
<evidence type="ECO:0000313" key="17">
    <source>
        <dbReference type="Proteomes" id="UP001604335"/>
    </source>
</evidence>
<dbReference type="Gene3D" id="3.90.180.10">
    <property type="entry name" value="Medium-chain alcohol dehydrogenases, catalytic domain"/>
    <property type="match status" value="1"/>
</dbReference>
<evidence type="ECO:0000256" key="6">
    <source>
        <dbReference type="ARBA" id="ARBA00022679"/>
    </source>
</evidence>
<dbReference type="Pfam" id="PF08242">
    <property type="entry name" value="Methyltransf_12"/>
    <property type="match status" value="1"/>
</dbReference>
<dbReference type="SMART" id="SM00829">
    <property type="entry name" value="PKS_ER"/>
    <property type="match status" value="1"/>
</dbReference>
<evidence type="ECO:0000256" key="10">
    <source>
        <dbReference type="ARBA" id="ARBA00023315"/>
    </source>
</evidence>
<evidence type="ECO:0000256" key="12">
    <source>
        <dbReference type="SAM" id="MobiDB-lite"/>
    </source>
</evidence>
<dbReference type="InterPro" id="IPR013154">
    <property type="entry name" value="ADH-like_N"/>
</dbReference>
<feature type="region of interest" description="Disordered" evidence="12">
    <location>
        <begin position="1541"/>
        <end position="1588"/>
    </location>
</feature>
<feature type="compositionally biased region" description="Pro residues" evidence="12">
    <location>
        <begin position="1562"/>
        <end position="1579"/>
    </location>
</feature>
<dbReference type="Pfam" id="PF00550">
    <property type="entry name" value="PP-binding"/>
    <property type="match status" value="4"/>
</dbReference>
<comment type="subcellular location">
    <subcellularLocation>
        <location evidence="1">Cytoplasm</location>
    </subcellularLocation>
</comment>
<feature type="region of interest" description="Disordered" evidence="12">
    <location>
        <begin position="3867"/>
        <end position="3906"/>
    </location>
</feature>
<feature type="region of interest" description="N-terminal hotdog fold" evidence="11">
    <location>
        <begin position="150"/>
        <end position="278"/>
    </location>
</feature>
<keyword evidence="7" id="KW-0677">Repeat</keyword>
<evidence type="ECO:0000259" key="15">
    <source>
        <dbReference type="PROSITE" id="PS52019"/>
    </source>
</evidence>
<evidence type="ECO:0000256" key="8">
    <source>
        <dbReference type="ARBA" id="ARBA00022857"/>
    </source>
</evidence>
<keyword evidence="6" id="KW-0808">Transferase</keyword>
<dbReference type="InterPro" id="IPR036291">
    <property type="entry name" value="NAD(P)-bd_dom_sf"/>
</dbReference>
<feature type="active site" description="Proton acceptor; for dehydratase activity" evidence="11">
    <location>
        <position position="191"/>
    </location>
</feature>
<dbReference type="Gene3D" id="3.40.50.150">
    <property type="entry name" value="Vaccinia Virus protein VP39"/>
    <property type="match status" value="1"/>
</dbReference>
<evidence type="ECO:0000256" key="3">
    <source>
        <dbReference type="ARBA" id="ARBA00022450"/>
    </source>
</evidence>
<feature type="domain" description="Ketosynthase family 3 (KS3)" evidence="14">
    <location>
        <begin position="4011"/>
        <end position="4440"/>
    </location>
</feature>
<feature type="compositionally biased region" description="Polar residues" evidence="12">
    <location>
        <begin position="3872"/>
        <end position="3893"/>
    </location>
</feature>
<dbReference type="InterPro" id="IPR014030">
    <property type="entry name" value="Ketoacyl_synth_N"/>
</dbReference>
<dbReference type="InterPro" id="IPR049552">
    <property type="entry name" value="PKS_DH_N"/>
</dbReference>
<feature type="domain" description="Carrier" evidence="13">
    <location>
        <begin position="1442"/>
        <end position="1516"/>
    </location>
</feature>
<dbReference type="InterPro" id="IPR016039">
    <property type="entry name" value="Thiolase-like"/>
</dbReference>
<dbReference type="CDD" id="cd02440">
    <property type="entry name" value="AdoMet_MTases"/>
    <property type="match status" value="1"/>
</dbReference>
<dbReference type="InterPro" id="IPR050091">
    <property type="entry name" value="PKS_NRPS_Biosynth_Enz"/>
</dbReference>
<dbReference type="SMART" id="SM00823">
    <property type="entry name" value="PKS_PP"/>
    <property type="match status" value="4"/>
</dbReference>
<dbReference type="Pfam" id="PF00109">
    <property type="entry name" value="ketoacyl-synt"/>
    <property type="match status" value="3"/>
</dbReference>
<keyword evidence="4" id="KW-0963">Cytoplasm</keyword>
<dbReference type="Pfam" id="PF16197">
    <property type="entry name" value="KAsynt_C_assoc"/>
    <property type="match status" value="1"/>
</dbReference>
<dbReference type="InterPro" id="IPR020843">
    <property type="entry name" value="ER"/>
</dbReference>
<feature type="region of interest" description="C-terminal hotdog fold" evidence="11">
    <location>
        <begin position="4768"/>
        <end position="4918"/>
    </location>
</feature>
<feature type="domain" description="PKS/mFAS DH" evidence="15">
    <location>
        <begin position="150"/>
        <end position="458"/>
    </location>
</feature>
<feature type="domain" description="Carrier" evidence="13">
    <location>
        <begin position="1326"/>
        <end position="1400"/>
    </location>
</feature>
<dbReference type="SUPFAM" id="SSF51735">
    <property type="entry name" value="NAD(P)-binding Rossmann-fold domains"/>
    <property type="match status" value="4"/>
</dbReference>
<dbReference type="InterPro" id="IPR013968">
    <property type="entry name" value="PKS_KR"/>
</dbReference>
<evidence type="ECO:0000256" key="4">
    <source>
        <dbReference type="ARBA" id="ARBA00022490"/>
    </source>
</evidence>
<feature type="region of interest" description="Disordered" evidence="12">
    <location>
        <begin position="451"/>
        <end position="482"/>
    </location>
</feature>
<dbReference type="InterPro" id="IPR057326">
    <property type="entry name" value="KR_dom"/>
</dbReference>
<dbReference type="InterPro" id="IPR013149">
    <property type="entry name" value="ADH-like_C"/>
</dbReference>
<evidence type="ECO:0000259" key="14">
    <source>
        <dbReference type="PROSITE" id="PS52004"/>
    </source>
</evidence>
<proteinExistence type="predicted"/>
<feature type="compositionally biased region" description="Basic and acidic residues" evidence="12">
    <location>
        <begin position="374"/>
        <end position="389"/>
    </location>
</feature>
<dbReference type="InterPro" id="IPR006162">
    <property type="entry name" value="Ppantetheine_attach_site"/>
</dbReference>
<dbReference type="CDD" id="cd08953">
    <property type="entry name" value="KR_2_SDR_x"/>
    <property type="match status" value="2"/>
</dbReference>
<feature type="region of interest" description="N-terminal hotdog fold" evidence="11">
    <location>
        <begin position="4629"/>
        <end position="4753"/>
    </location>
</feature>
<accession>A0ABW7CB65</accession>
<dbReference type="EMBL" id="JAZAQF010000042">
    <property type="protein sequence ID" value="MFG3817389.1"/>
    <property type="molecule type" value="Genomic_DNA"/>
</dbReference>
<dbReference type="InterPro" id="IPR020807">
    <property type="entry name" value="PKS_DH"/>
</dbReference>
<dbReference type="Pfam" id="PF21089">
    <property type="entry name" value="PKS_DH_N"/>
    <property type="match status" value="2"/>
</dbReference>
<evidence type="ECO:0000256" key="5">
    <source>
        <dbReference type="ARBA" id="ARBA00022553"/>
    </source>
</evidence>
<dbReference type="PANTHER" id="PTHR43775">
    <property type="entry name" value="FATTY ACID SYNTHASE"/>
    <property type="match status" value="1"/>
</dbReference>
<dbReference type="Gene3D" id="3.40.50.720">
    <property type="entry name" value="NAD(P)-binding Rossmann-like Domain"/>
    <property type="match status" value="3"/>
</dbReference>
<feature type="region of interest" description="C-terminal hotdog fold" evidence="11">
    <location>
        <begin position="291"/>
        <end position="458"/>
    </location>
</feature>
<dbReference type="InterPro" id="IPR020841">
    <property type="entry name" value="PKS_Beta-ketoAc_synthase_dom"/>
</dbReference>
<dbReference type="Pfam" id="PF08240">
    <property type="entry name" value="ADH_N"/>
    <property type="match status" value="1"/>
</dbReference>
<dbReference type="InterPro" id="IPR042104">
    <property type="entry name" value="PKS_dehydratase_sf"/>
</dbReference>
<dbReference type="InterPro" id="IPR018201">
    <property type="entry name" value="Ketoacyl_synth_AS"/>
</dbReference>
<protein>
    <submittedName>
        <fullName evidence="16">SDR family NAD(P)-dependent oxidoreductase</fullName>
    </submittedName>
</protein>
<dbReference type="Gene3D" id="1.10.1200.10">
    <property type="entry name" value="ACP-like"/>
    <property type="match status" value="4"/>
</dbReference>
<evidence type="ECO:0000256" key="9">
    <source>
        <dbReference type="ARBA" id="ARBA00023268"/>
    </source>
</evidence>
<dbReference type="InterPro" id="IPR011032">
    <property type="entry name" value="GroES-like_sf"/>
</dbReference>
<organism evidence="16 17">
    <name type="scientific">Limnothrix redekei LRLZ20PSL1</name>
    <dbReference type="NCBI Taxonomy" id="3112953"/>
    <lineage>
        <taxon>Bacteria</taxon>
        <taxon>Bacillati</taxon>
        <taxon>Cyanobacteriota</taxon>
        <taxon>Cyanophyceae</taxon>
        <taxon>Pseudanabaenales</taxon>
        <taxon>Pseudanabaenaceae</taxon>
        <taxon>Limnothrix</taxon>
    </lineage>
</organism>
<dbReference type="InterPro" id="IPR036736">
    <property type="entry name" value="ACP-like_sf"/>
</dbReference>
<gene>
    <name evidence="16" type="ORF">VPK24_07040</name>
</gene>
<feature type="region of interest" description="Disordered" evidence="12">
    <location>
        <begin position="370"/>
        <end position="391"/>
    </location>
</feature>
<evidence type="ECO:0000256" key="1">
    <source>
        <dbReference type="ARBA" id="ARBA00004496"/>
    </source>
</evidence>
<dbReference type="CDD" id="cd00833">
    <property type="entry name" value="PKS"/>
    <property type="match status" value="3"/>
</dbReference>
<dbReference type="Pfam" id="PF08659">
    <property type="entry name" value="KR"/>
    <property type="match status" value="2"/>
</dbReference>
<dbReference type="Pfam" id="PF22336">
    <property type="entry name" value="RhiE-like_linker"/>
    <property type="match status" value="1"/>
</dbReference>
<feature type="compositionally biased region" description="Basic and acidic residues" evidence="12">
    <location>
        <begin position="2567"/>
        <end position="2578"/>
    </location>
</feature>
<evidence type="ECO:0000256" key="2">
    <source>
        <dbReference type="ARBA" id="ARBA00004792"/>
    </source>
</evidence>
<dbReference type="InterPro" id="IPR020806">
    <property type="entry name" value="PKS_PP-bd"/>
</dbReference>
<feature type="active site" description="Proton donor; for dehydratase activity" evidence="11">
    <location>
        <position position="4826"/>
    </location>
</feature>
<feature type="domain" description="PKS/mFAS DH" evidence="15">
    <location>
        <begin position="4629"/>
        <end position="4918"/>
    </location>
</feature>
<dbReference type="InterPro" id="IPR014031">
    <property type="entry name" value="Ketoacyl_synth_C"/>
</dbReference>
<feature type="domain" description="Ketosynthase family 3 (KS3)" evidence="14">
    <location>
        <begin position="1964"/>
        <end position="2389"/>
    </location>
</feature>
<keyword evidence="9" id="KW-0511">Multifunctional enzyme</keyword>
<keyword evidence="8" id="KW-0521">NADP</keyword>
<name>A0ABW7CB65_9CYAN</name>
<dbReference type="PROSITE" id="PS50075">
    <property type="entry name" value="CARRIER"/>
    <property type="match status" value="2"/>
</dbReference>